<gene>
    <name evidence="1" type="ORF">F444_13118</name>
</gene>
<evidence type="ECO:0000313" key="1">
    <source>
        <dbReference type="EMBL" id="ETO70396.1"/>
    </source>
</evidence>
<sequence length="399" mass="45306">MQPTPHSMRVQRLRCSCQACEDVKTTPLCPCRARVMICQLEGLVTEEDAYSHITPARQPSKPVLTTGMKAVVKDWASQGVKPKRIWTALLDRFNLQEETAPKLSTVQRFVHHHVAGRLGGTKKIYEKTRCLSLGVATSVMKDIHALHFALSELDFHQTLTVVQGKWAEKAELTTFSQYFSKYWLNHRVWRWQCFQTPSGYAATNNPCETFNAALKRGVTMRRKLKVGALIPQLLLLYSNERMVSRPFSTICKPDARLVRRVGAMARANLLSLHSTSKSSIAFLLSDSTVDEQQDVMRVLSRPSPRVFDETRRRTLEDLPVSSKVNKLTANMELRGMPTSGWAVDMLTPSCPCKFWFKYGCCIHVLYALETSGSMDVMGRETLVNRARTRRGRLEKLVKL</sequence>
<protein>
    <recommendedName>
        <fullName evidence="3">SWIM-type domain-containing protein</fullName>
    </recommendedName>
</protein>
<evidence type="ECO:0000313" key="2">
    <source>
        <dbReference type="Proteomes" id="UP000028582"/>
    </source>
</evidence>
<dbReference type="Proteomes" id="UP000028582">
    <property type="component" value="Unassembled WGS sequence"/>
</dbReference>
<proteinExistence type="predicted"/>
<reference evidence="1 2" key="1">
    <citation type="submission" date="2013-11" db="EMBL/GenBank/DDBJ databases">
        <title>The Genome Sequence of Phytophthora parasitica P1976.</title>
        <authorList>
            <consortium name="The Broad Institute Genomics Platform"/>
            <person name="Russ C."/>
            <person name="Tyler B."/>
            <person name="Panabieres F."/>
            <person name="Shan W."/>
            <person name="Tripathy S."/>
            <person name="Grunwald N."/>
            <person name="Machado M."/>
            <person name="Johnson C.S."/>
            <person name="Walker B."/>
            <person name="Young S."/>
            <person name="Zeng Q."/>
            <person name="Gargeya S."/>
            <person name="Fitzgerald M."/>
            <person name="Haas B."/>
            <person name="Abouelleil A."/>
            <person name="Allen A.W."/>
            <person name="Alvarado L."/>
            <person name="Arachchi H.M."/>
            <person name="Berlin A.M."/>
            <person name="Chapman S.B."/>
            <person name="Gainer-Dewar J."/>
            <person name="Goldberg J."/>
            <person name="Griggs A."/>
            <person name="Gujja S."/>
            <person name="Hansen M."/>
            <person name="Howarth C."/>
            <person name="Imamovic A."/>
            <person name="Ireland A."/>
            <person name="Larimer J."/>
            <person name="McCowan C."/>
            <person name="Murphy C."/>
            <person name="Pearson M."/>
            <person name="Poon T.W."/>
            <person name="Priest M."/>
            <person name="Roberts A."/>
            <person name="Saif S."/>
            <person name="Shea T."/>
            <person name="Sisk P."/>
            <person name="Sykes S."/>
            <person name="Wortman J."/>
            <person name="Nusbaum C."/>
            <person name="Birren B."/>
        </authorList>
    </citation>
    <scope>NUCLEOTIDE SEQUENCE [LARGE SCALE GENOMIC DNA]</scope>
    <source>
        <strain evidence="1 2">P1976</strain>
    </source>
</reference>
<dbReference type="EMBL" id="ANJA01002341">
    <property type="protein sequence ID" value="ETO70396.1"/>
    <property type="molecule type" value="Genomic_DNA"/>
</dbReference>
<accession>A0A080ZUT5</accession>
<evidence type="ECO:0008006" key="3">
    <source>
        <dbReference type="Google" id="ProtNLM"/>
    </source>
</evidence>
<organism evidence="1 2">
    <name type="scientific">Phytophthora nicotianae P1976</name>
    <dbReference type="NCBI Taxonomy" id="1317066"/>
    <lineage>
        <taxon>Eukaryota</taxon>
        <taxon>Sar</taxon>
        <taxon>Stramenopiles</taxon>
        <taxon>Oomycota</taxon>
        <taxon>Peronosporomycetes</taxon>
        <taxon>Peronosporales</taxon>
        <taxon>Peronosporaceae</taxon>
        <taxon>Phytophthora</taxon>
    </lineage>
</organism>
<dbReference type="AlphaFoldDB" id="A0A080ZUT5"/>
<name>A0A080ZUT5_PHYNI</name>
<comment type="caution">
    <text evidence="1">The sequence shown here is derived from an EMBL/GenBank/DDBJ whole genome shotgun (WGS) entry which is preliminary data.</text>
</comment>